<dbReference type="InParanoid" id="A0A136IKI7"/>
<dbReference type="OrthoDB" id="1862401at2759"/>
<gene>
    <name evidence="1" type="ORF">Micbo1qcDRAFT_180958</name>
</gene>
<reference evidence="2" key="1">
    <citation type="submission" date="2016-02" db="EMBL/GenBank/DDBJ databases">
        <title>Draft genome sequence of Microdochium bolleyi, a fungal endophyte of beachgrass.</title>
        <authorList>
            <consortium name="DOE Joint Genome Institute"/>
            <person name="David A.S."/>
            <person name="May G."/>
            <person name="Haridas S."/>
            <person name="Lim J."/>
            <person name="Wang M."/>
            <person name="Labutti K."/>
            <person name="Lipzen A."/>
            <person name="Barry K."/>
            <person name="Grigoriev I.V."/>
        </authorList>
    </citation>
    <scope>NUCLEOTIDE SEQUENCE [LARGE SCALE GENOMIC DNA]</scope>
    <source>
        <strain evidence="2">J235TASD1</strain>
    </source>
</reference>
<keyword evidence="2" id="KW-1185">Reference proteome</keyword>
<evidence type="ECO:0000313" key="1">
    <source>
        <dbReference type="EMBL" id="KXJ85288.1"/>
    </source>
</evidence>
<dbReference type="EMBL" id="KQ964287">
    <property type="protein sequence ID" value="KXJ85288.1"/>
    <property type="molecule type" value="Genomic_DNA"/>
</dbReference>
<protein>
    <submittedName>
        <fullName evidence="1">Uncharacterized protein</fullName>
    </submittedName>
</protein>
<sequence length="223" mass="25050">MKQVRDFSSVFDQIAPRCYCTSCLSGVLSEDDTAFIRFHRRPIPDLHDIEIREIACRCLSQAPRKRTTDTATAASSSSQLSPYKSEFVPVFRAAIWTASRFSHSSTLRRRWAVLPLPRHRQLRFGEPSWKSMVRHGSVAPSESSTVPADPSKRDVDRYSVQFDQQCAYAAESCGPPASKTITTPPGRFTQLLVQVSTPGTDDVSCTRFCTWAAQAWILTMTLR</sequence>
<name>A0A136IKI7_9PEZI</name>
<accession>A0A136IKI7</accession>
<organism evidence="1 2">
    <name type="scientific">Microdochium bolleyi</name>
    <dbReference type="NCBI Taxonomy" id="196109"/>
    <lineage>
        <taxon>Eukaryota</taxon>
        <taxon>Fungi</taxon>
        <taxon>Dikarya</taxon>
        <taxon>Ascomycota</taxon>
        <taxon>Pezizomycotina</taxon>
        <taxon>Sordariomycetes</taxon>
        <taxon>Xylariomycetidae</taxon>
        <taxon>Xylariales</taxon>
        <taxon>Microdochiaceae</taxon>
        <taxon>Microdochium</taxon>
    </lineage>
</organism>
<evidence type="ECO:0000313" key="2">
    <source>
        <dbReference type="Proteomes" id="UP000070501"/>
    </source>
</evidence>
<feature type="non-terminal residue" evidence="1">
    <location>
        <position position="223"/>
    </location>
</feature>
<dbReference type="AlphaFoldDB" id="A0A136IKI7"/>
<dbReference type="Proteomes" id="UP000070501">
    <property type="component" value="Unassembled WGS sequence"/>
</dbReference>
<proteinExistence type="predicted"/>